<gene>
    <name evidence="1" type="primary">acdh-11_2</name>
    <name evidence="1" type="ORF">NPIL_320451</name>
</gene>
<dbReference type="EMBL" id="BMAW01003396">
    <property type="protein sequence ID" value="GFS83350.1"/>
    <property type="molecule type" value="Genomic_DNA"/>
</dbReference>
<dbReference type="PANTHER" id="PTHR42707">
    <property type="entry name" value="ACYL-COA DEHYDROGENASE"/>
    <property type="match status" value="1"/>
</dbReference>
<evidence type="ECO:0000313" key="2">
    <source>
        <dbReference type="Proteomes" id="UP000887013"/>
    </source>
</evidence>
<keyword evidence="2" id="KW-1185">Reference proteome</keyword>
<dbReference type="InterPro" id="IPR052904">
    <property type="entry name" value="Acyl-CoA_dehydrogenase-like"/>
</dbReference>
<dbReference type="GO" id="GO:0003995">
    <property type="term" value="F:acyl-CoA dehydrogenase activity"/>
    <property type="evidence" value="ECO:0007669"/>
    <property type="project" value="TreeGrafter"/>
</dbReference>
<evidence type="ECO:0000313" key="1">
    <source>
        <dbReference type="EMBL" id="GFS83350.1"/>
    </source>
</evidence>
<dbReference type="PANTHER" id="PTHR42707:SF2">
    <property type="entry name" value="ACD11 DEHYDROGENASE"/>
    <property type="match status" value="1"/>
</dbReference>
<dbReference type="Gene3D" id="6.10.250.600">
    <property type="match status" value="1"/>
</dbReference>
<proteinExistence type="predicted"/>
<feature type="non-terminal residue" evidence="1">
    <location>
        <position position="1"/>
    </location>
</feature>
<organism evidence="1 2">
    <name type="scientific">Nephila pilipes</name>
    <name type="common">Giant wood spider</name>
    <name type="synonym">Nephila maculata</name>
    <dbReference type="NCBI Taxonomy" id="299642"/>
    <lineage>
        <taxon>Eukaryota</taxon>
        <taxon>Metazoa</taxon>
        <taxon>Ecdysozoa</taxon>
        <taxon>Arthropoda</taxon>
        <taxon>Chelicerata</taxon>
        <taxon>Arachnida</taxon>
        <taxon>Araneae</taxon>
        <taxon>Araneomorphae</taxon>
        <taxon>Entelegynae</taxon>
        <taxon>Araneoidea</taxon>
        <taxon>Nephilidae</taxon>
        <taxon>Nephila</taxon>
    </lineage>
</organism>
<dbReference type="OrthoDB" id="10251155at2759"/>
<name>A0A8X6T948_NEPPI</name>
<feature type="non-terminal residue" evidence="1">
    <location>
        <position position="100"/>
    </location>
</feature>
<dbReference type="Proteomes" id="UP000887013">
    <property type="component" value="Unassembled WGS sequence"/>
</dbReference>
<dbReference type="AlphaFoldDB" id="A0A8X6T948"/>
<sequence length="100" mass="11766">KKEISTDLQRFGDRIIDEIDDLGWECESNLPSLETLDVWGRRIDDLKTCHAWKKQQDISAEEGIIAIPYEQKLNFWSWVIYVSFGYDRRSSINNSVVEEL</sequence>
<comment type="caution">
    <text evidence="1">The sequence shown here is derived from an EMBL/GenBank/DDBJ whole genome shotgun (WGS) entry which is preliminary data.</text>
</comment>
<reference evidence="1" key="1">
    <citation type="submission" date="2020-08" db="EMBL/GenBank/DDBJ databases">
        <title>Multicomponent nature underlies the extraordinary mechanical properties of spider dragline silk.</title>
        <authorList>
            <person name="Kono N."/>
            <person name="Nakamura H."/>
            <person name="Mori M."/>
            <person name="Yoshida Y."/>
            <person name="Ohtoshi R."/>
            <person name="Malay A.D."/>
            <person name="Moran D.A.P."/>
            <person name="Tomita M."/>
            <person name="Numata K."/>
            <person name="Arakawa K."/>
        </authorList>
    </citation>
    <scope>NUCLEOTIDE SEQUENCE</scope>
</reference>
<protein>
    <submittedName>
        <fullName evidence="1">Acyl-CoA dehydrogenase family member 11</fullName>
    </submittedName>
</protein>
<accession>A0A8X6T948</accession>